<feature type="domain" description="Kazal-like" evidence="2">
    <location>
        <begin position="497"/>
        <end position="549"/>
    </location>
</feature>
<sequence>RSPPYNIRFFLNQVLKFKFFLSLLEFRVKIVFFNGIFSSSNFEFKFPVLTTDFRISQPRMRETSGVIFLLFIIGAELASGARDSGCPRVCPTVPREPVCGTDDVIYPSACEMKRKNCGKGVNLAADDSGLCTAANESSCNHRCSKDKDYVCGNDGHTYLNPCFLRVQTCRTGVAFSHMGACNNISAHRENCPVDCNQAPNDGPVCGSDGNVYQNSCIMKRLTCGQGVVRTSKKNCQTTRHCRESCWRNAKPTCGSDGVIYSNSCRMKSKNCGKHVFEVPMAFCLSQERTNGVPQEECPTSCPPGNEFICASDQMVYGSQCEINLLNCGSNGKRKVLRTDPDKCRNKIAKCSKIKCDDNVDEPVCGSDAKTYPSLCHLSIATCFKNVQLAHLGECTELLKAEDCPDDCSEAETSPVCGSDGNVYRSICDLKRLTCGQKVVPVALHNCPTTAACNLSCPDDPNYVCGSDNKFYRNACQMKKENCGRHVYEVPIKRCLAGFQFKGCQKICPTFYDPICASDNKTYSNDCFLQLENCRARSMLTIRHHGKCGSPTDPVYNYLF</sequence>
<proteinExistence type="predicted"/>
<dbReference type="GO" id="GO:0030154">
    <property type="term" value="P:cell differentiation"/>
    <property type="evidence" value="ECO:0007669"/>
    <property type="project" value="TreeGrafter"/>
</dbReference>
<gene>
    <name evidence="4" type="primary">Agrn_0</name>
    <name evidence="3" type="synonym">Agrn_1</name>
    <name evidence="4" type="ORF">CM83_36027</name>
    <name evidence="3" type="ORF">CM83_36029</name>
</gene>
<dbReference type="Pfam" id="PF07648">
    <property type="entry name" value="Kazal_2"/>
    <property type="match status" value="9"/>
</dbReference>
<dbReference type="GO" id="GO:0005576">
    <property type="term" value="C:extracellular region"/>
    <property type="evidence" value="ECO:0007669"/>
    <property type="project" value="TreeGrafter"/>
</dbReference>
<feature type="non-terminal residue" evidence="4">
    <location>
        <position position="1"/>
    </location>
</feature>
<reference evidence="4" key="1">
    <citation type="journal article" date="2014" name="PLoS ONE">
        <title>Transcriptome-Based Identification of ABC Transporters in the Western Tarnished Plant Bug Lygus hesperus.</title>
        <authorList>
            <person name="Hull J.J."/>
            <person name="Chaney K."/>
            <person name="Geib S.M."/>
            <person name="Fabrick J.A."/>
            <person name="Brent C.S."/>
            <person name="Walsh D."/>
            <person name="Lavine L.C."/>
        </authorList>
    </citation>
    <scope>NUCLEOTIDE SEQUENCE</scope>
</reference>
<feature type="domain" description="Kazal-like" evidence="2">
    <location>
        <begin position="397"/>
        <end position="450"/>
    </location>
</feature>
<dbReference type="PROSITE" id="PS51465">
    <property type="entry name" value="KAZAL_2"/>
    <property type="match status" value="7"/>
</dbReference>
<feature type="domain" description="Kazal-like" evidence="2">
    <location>
        <begin position="185"/>
        <end position="237"/>
    </location>
</feature>
<dbReference type="PANTHER" id="PTHR10913">
    <property type="entry name" value="FOLLISTATIN-RELATED"/>
    <property type="match status" value="1"/>
</dbReference>
<protein>
    <submittedName>
        <fullName evidence="4">Agrin</fullName>
    </submittedName>
</protein>
<name>A0A0A9YGG1_LYGHE</name>
<accession>A0A0A9YGG1</accession>
<evidence type="ECO:0000256" key="1">
    <source>
        <dbReference type="ARBA" id="ARBA00023157"/>
    </source>
</evidence>
<dbReference type="InterPro" id="IPR002350">
    <property type="entry name" value="Kazal_dom"/>
</dbReference>
<dbReference type="SMART" id="SM00280">
    <property type="entry name" value="KAZAL"/>
    <property type="match status" value="9"/>
</dbReference>
<dbReference type="InterPro" id="IPR036058">
    <property type="entry name" value="Kazal_dom_sf"/>
</dbReference>
<dbReference type="AlphaFoldDB" id="A0A0A9YGG1"/>
<keyword evidence="1" id="KW-1015">Disulfide bond</keyword>
<feature type="domain" description="Kazal-like" evidence="2">
    <location>
        <begin position="344"/>
        <end position="396"/>
    </location>
</feature>
<evidence type="ECO:0000313" key="4">
    <source>
        <dbReference type="EMBL" id="JAG32132.1"/>
    </source>
</evidence>
<dbReference type="Gene3D" id="3.30.60.30">
    <property type="match status" value="9"/>
</dbReference>
<dbReference type="InterPro" id="IPR050653">
    <property type="entry name" value="Prot_Inhib_GrowthFact_Antg"/>
</dbReference>
<evidence type="ECO:0000259" key="2">
    <source>
        <dbReference type="PROSITE" id="PS51465"/>
    </source>
</evidence>
<dbReference type="FunFam" id="3.30.60.30:FF:000042">
    <property type="entry name" value="Serine protease inhibitor dipetalogastin"/>
    <property type="match status" value="1"/>
</dbReference>
<feature type="domain" description="Kazal-like" evidence="2">
    <location>
        <begin position="451"/>
        <end position="496"/>
    </location>
</feature>
<feature type="domain" description="Kazal-like" evidence="2">
    <location>
        <begin position="133"/>
        <end position="183"/>
    </location>
</feature>
<reference evidence="4" key="2">
    <citation type="submission" date="2014-07" db="EMBL/GenBank/DDBJ databases">
        <authorList>
            <person name="Hull J."/>
        </authorList>
    </citation>
    <scope>NUCLEOTIDE SEQUENCE</scope>
</reference>
<organism evidence="4">
    <name type="scientific">Lygus hesperus</name>
    <name type="common">Western plant bug</name>
    <dbReference type="NCBI Taxonomy" id="30085"/>
    <lineage>
        <taxon>Eukaryota</taxon>
        <taxon>Metazoa</taxon>
        <taxon>Ecdysozoa</taxon>
        <taxon>Arthropoda</taxon>
        <taxon>Hexapoda</taxon>
        <taxon>Insecta</taxon>
        <taxon>Pterygota</taxon>
        <taxon>Neoptera</taxon>
        <taxon>Paraneoptera</taxon>
        <taxon>Hemiptera</taxon>
        <taxon>Heteroptera</taxon>
        <taxon>Panheteroptera</taxon>
        <taxon>Cimicomorpha</taxon>
        <taxon>Miridae</taxon>
        <taxon>Mirini</taxon>
        <taxon>Lygus</taxon>
    </lineage>
</organism>
<feature type="domain" description="Kazal-like" evidence="2">
    <location>
        <begin position="80"/>
        <end position="132"/>
    </location>
</feature>
<dbReference type="SUPFAM" id="SSF100895">
    <property type="entry name" value="Kazal-type serine protease inhibitors"/>
    <property type="match status" value="9"/>
</dbReference>
<dbReference type="PANTHER" id="PTHR10913:SF79">
    <property type="entry name" value="GH09510P"/>
    <property type="match status" value="1"/>
</dbReference>
<dbReference type="EMBL" id="GBHO01011472">
    <property type="protein sequence ID" value="JAG32132.1"/>
    <property type="molecule type" value="Transcribed_RNA"/>
</dbReference>
<evidence type="ECO:0000313" key="3">
    <source>
        <dbReference type="EMBL" id="JAG32131.1"/>
    </source>
</evidence>
<dbReference type="EMBL" id="GBHO01011473">
    <property type="protein sequence ID" value="JAG32131.1"/>
    <property type="molecule type" value="Transcribed_RNA"/>
</dbReference>
<dbReference type="FunFam" id="3.30.60.30:FF:000035">
    <property type="entry name" value="Serine protease inhibitor dipetalogastin"/>
    <property type="match status" value="1"/>
</dbReference>
<dbReference type="FunFam" id="3.30.60.30:FF:000045">
    <property type="entry name" value="Serine protease inhibitor dipetalogastin"/>
    <property type="match status" value="1"/>
</dbReference>
<dbReference type="CDD" id="cd00104">
    <property type="entry name" value="KAZAL_FS"/>
    <property type="match status" value="6"/>
</dbReference>